<gene>
    <name evidence="1" type="ORF">NUW58_g9548</name>
</gene>
<organism evidence="1 2">
    <name type="scientific">Xylaria curta</name>
    <dbReference type="NCBI Taxonomy" id="42375"/>
    <lineage>
        <taxon>Eukaryota</taxon>
        <taxon>Fungi</taxon>
        <taxon>Dikarya</taxon>
        <taxon>Ascomycota</taxon>
        <taxon>Pezizomycotina</taxon>
        <taxon>Sordariomycetes</taxon>
        <taxon>Xylariomycetidae</taxon>
        <taxon>Xylariales</taxon>
        <taxon>Xylariaceae</taxon>
        <taxon>Xylaria</taxon>
    </lineage>
</organism>
<evidence type="ECO:0000313" key="1">
    <source>
        <dbReference type="EMBL" id="KAJ2970949.1"/>
    </source>
</evidence>
<protein>
    <submittedName>
        <fullName evidence="1">Uncharacterized protein</fullName>
    </submittedName>
</protein>
<reference evidence="1" key="1">
    <citation type="submission" date="2022-10" db="EMBL/GenBank/DDBJ databases">
        <title>Genome Sequence of Xylaria curta.</title>
        <authorList>
            <person name="Buettner E."/>
        </authorList>
    </citation>
    <scope>NUCLEOTIDE SEQUENCE</scope>
    <source>
        <strain evidence="1">Babe10</strain>
    </source>
</reference>
<proteinExistence type="predicted"/>
<dbReference type="EMBL" id="JAPDGR010003519">
    <property type="protein sequence ID" value="KAJ2970949.1"/>
    <property type="molecule type" value="Genomic_DNA"/>
</dbReference>
<dbReference type="Proteomes" id="UP001143856">
    <property type="component" value="Unassembled WGS sequence"/>
</dbReference>
<sequence length="885" mass="98116">MIPHHLTQHSVDSSTSHDSVFSDQPPSRESSPTDASTFVDTPGETSSHTPSNTPRRPAVNLTSSSPLSSPPPDLFDPYENANSSTDTSSHEDSDCSDTSESDDTQQSLDLFSSQSSCSNLRNMKGRDLFDCNIWADPLKTSVFYRFATSLRQRVKEVEPTVTHRFIAQMRDVGKLARVYTQNIDEIEKKIGLSTDLRHGFGTRKRKSIKHQVPEPSGTGDSTERSDESAVLTDLVQASQKSEDSASTEPRTGPQLNPDKGVECVFLHGSLHSLRCFVCGKLCDWDEDGRESCTLSGEQPECPHCAGATAARQEKGKRALGIGKLRPDIVLYGEEHPQSDLISPIVQHDLAAGPDLLLVLGTSLRVHGLKVMVKEFAKAVHKKGGKVVFINFTKPSESAWGDVLDYWIEWDCDAWVEDLKTRKPLLWLSPDERMELDRQRRENLAEKKKEALKKRESVNEKKRDSLGLKRQILQEQSKTRLAPKNPVAMRNDYQCGAYVVWDIFRTLAMIGGRPFDNLGYTPSPLTLTSTPLSNSSSKSNLECHRKLATSPQARSVVQKKSRKPLPVRAPGQVQTSHNQPNLGNSSSISNRPSKSDSLCSGPVIATVPSDSEPMKKSTTSSRAGKPPARKRKARKSAPATLIIHEYVDQKMKPVTEHKRHERHTGKDRYFQAVRELARSRKTPTPGSAVISSRLPTTPGHPPLVFGSHDQDPHPALGLACAVEQVGADIIDRRRSSSSYPLYSYQPWRLPSPPDPLSLHAAPIRHTLPVPATTSEFSGPKLPPMYENWEQLPPKIAKIAPMEIAPLVGPASPLTEKPPNLVTSHYSYTWHHSTQPIYNDPLVGISRQATTHKPQWYVDSNDDHTPSPSDQLRMEAANQLWQLRGGV</sequence>
<name>A0ACC1MVW5_9PEZI</name>
<accession>A0ACC1MVW5</accession>
<comment type="caution">
    <text evidence="1">The sequence shown here is derived from an EMBL/GenBank/DDBJ whole genome shotgun (WGS) entry which is preliminary data.</text>
</comment>
<evidence type="ECO:0000313" key="2">
    <source>
        <dbReference type="Proteomes" id="UP001143856"/>
    </source>
</evidence>
<keyword evidence="2" id="KW-1185">Reference proteome</keyword>